<dbReference type="AlphaFoldDB" id="A0A1P8WM33"/>
<feature type="compositionally biased region" description="Polar residues" evidence="1">
    <location>
        <begin position="153"/>
        <end position="175"/>
    </location>
</feature>
<reference evidence="2 3" key="1">
    <citation type="journal article" date="2016" name="Front. Microbiol.">
        <title>Fuerstia marisgermanicae gen. nov., sp. nov., an Unusual Member of the Phylum Planctomycetes from the German Wadden Sea.</title>
        <authorList>
            <person name="Kohn T."/>
            <person name="Heuer A."/>
            <person name="Jogler M."/>
            <person name="Vollmers J."/>
            <person name="Boedeker C."/>
            <person name="Bunk B."/>
            <person name="Rast P."/>
            <person name="Borchert D."/>
            <person name="Glockner I."/>
            <person name="Freese H.M."/>
            <person name="Klenk H.P."/>
            <person name="Overmann J."/>
            <person name="Kaster A.K."/>
            <person name="Rohde M."/>
            <person name="Wiegand S."/>
            <person name="Jogler C."/>
        </authorList>
    </citation>
    <scope>NUCLEOTIDE SEQUENCE [LARGE SCALE GENOMIC DNA]</scope>
    <source>
        <strain evidence="2 3">NH11</strain>
    </source>
</reference>
<evidence type="ECO:0000256" key="1">
    <source>
        <dbReference type="SAM" id="MobiDB-lite"/>
    </source>
</evidence>
<feature type="region of interest" description="Disordered" evidence="1">
    <location>
        <begin position="1"/>
        <end position="42"/>
    </location>
</feature>
<keyword evidence="3" id="KW-1185">Reference proteome</keyword>
<dbReference type="EMBL" id="CP017641">
    <property type="protein sequence ID" value="APZ95114.1"/>
    <property type="molecule type" value="Genomic_DNA"/>
</dbReference>
<gene>
    <name evidence="2" type="ORF">Fuma_04768</name>
</gene>
<evidence type="ECO:0000313" key="2">
    <source>
        <dbReference type="EMBL" id="APZ95114.1"/>
    </source>
</evidence>
<name>A0A1P8WM33_9PLAN</name>
<proteinExistence type="predicted"/>
<dbReference type="Proteomes" id="UP000187735">
    <property type="component" value="Chromosome"/>
</dbReference>
<organism evidence="2 3">
    <name type="scientific">Fuerstiella marisgermanici</name>
    <dbReference type="NCBI Taxonomy" id="1891926"/>
    <lineage>
        <taxon>Bacteria</taxon>
        <taxon>Pseudomonadati</taxon>
        <taxon>Planctomycetota</taxon>
        <taxon>Planctomycetia</taxon>
        <taxon>Planctomycetales</taxon>
        <taxon>Planctomycetaceae</taxon>
        <taxon>Fuerstiella</taxon>
    </lineage>
</organism>
<sequence length="230" mass="25068">MGDAVVGLFATGSPPESSDVIMPKQSASTSPAKRRHSREPQLPGIRQHCQNVRRTRDGRVIRMHPAEQLREFASTTATSEAVPSAAEQSGRFCVTADTLEDQLLEDARACLAAIRVTGDSDRHAAAKSQRRRSSARSNTNTQRQRANDRSGLAHSSQVTSMLRPATQSAAKVSTSRASAKVRVQLRLSKAMVTILKGFQQTGRTPSAIVERALWRDSSIRDAAAILRVER</sequence>
<accession>A0A1P8WM33</accession>
<feature type="region of interest" description="Disordered" evidence="1">
    <location>
        <begin position="119"/>
        <end position="175"/>
    </location>
</feature>
<evidence type="ECO:0000313" key="3">
    <source>
        <dbReference type="Proteomes" id="UP000187735"/>
    </source>
</evidence>
<dbReference type="KEGG" id="fmr:Fuma_04768"/>
<dbReference type="RefSeq" id="WP_077026325.1">
    <property type="nucleotide sequence ID" value="NZ_CP017641.1"/>
</dbReference>
<protein>
    <submittedName>
        <fullName evidence="2">Uncharacterized protein</fullName>
    </submittedName>
</protein>